<dbReference type="PANTHER" id="PTHR11871">
    <property type="entry name" value="PROTEIN PHOSPHATASE PP2A REGULATORY SUBUNIT B"/>
    <property type="match status" value="1"/>
</dbReference>
<organism evidence="3 4">
    <name type="scientific">Trifolium medium</name>
    <dbReference type="NCBI Taxonomy" id="97028"/>
    <lineage>
        <taxon>Eukaryota</taxon>
        <taxon>Viridiplantae</taxon>
        <taxon>Streptophyta</taxon>
        <taxon>Embryophyta</taxon>
        <taxon>Tracheophyta</taxon>
        <taxon>Spermatophyta</taxon>
        <taxon>Magnoliopsida</taxon>
        <taxon>eudicotyledons</taxon>
        <taxon>Gunneridae</taxon>
        <taxon>Pentapetalae</taxon>
        <taxon>rosids</taxon>
        <taxon>fabids</taxon>
        <taxon>Fabales</taxon>
        <taxon>Fabaceae</taxon>
        <taxon>Papilionoideae</taxon>
        <taxon>50 kb inversion clade</taxon>
        <taxon>NPAAA clade</taxon>
        <taxon>Hologalegina</taxon>
        <taxon>IRL clade</taxon>
        <taxon>Trifolieae</taxon>
        <taxon>Trifolium</taxon>
    </lineage>
</organism>
<reference evidence="3 4" key="1">
    <citation type="journal article" date="2018" name="Front. Plant Sci.">
        <title>Red Clover (Trifolium pratense) and Zigzag Clover (T. medium) - A Picture of Genomic Similarities and Differences.</title>
        <authorList>
            <person name="Dluhosova J."/>
            <person name="Istvanek J."/>
            <person name="Nedelnik J."/>
            <person name="Repkova J."/>
        </authorList>
    </citation>
    <scope>NUCLEOTIDE SEQUENCE [LARGE SCALE GENOMIC DNA]</scope>
    <source>
        <strain evidence="4">cv. 10/8</strain>
        <tissue evidence="3">Leaf</tissue>
    </source>
</reference>
<comment type="caution">
    <text evidence="3">The sequence shown here is derived from an EMBL/GenBank/DDBJ whole genome shotgun (WGS) entry which is preliminary data.</text>
</comment>
<dbReference type="GO" id="GO:0019888">
    <property type="term" value="F:protein phosphatase regulator activity"/>
    <property type="evidence" value="ECO:0007669"/>
    <property type="project" value="InterPro"/>
</dbReference>
<protein>
    <submittedName>
        <fullName evidence="3">Serine/threonine protein phosphatase 2A 55 kDa regulatory subunit B beta</fullName>
    </submittedName>
</protein>
<name>A0A392Q4W8_9FABA</name>
<keyword evidence="1" id="KW-0853">WD repeat</keyword>
<evidence type="ECO:0000313" key="3">
    <source>
        <dbReference type="EMBL" id="MCI19164.1"/>
    </source>
</evidence>
<feature type="non-terminal residue" evidence="3">
    <location>
        <position position="1"/>
    </location>
</feature>
<dbReference type="InterPro" id="IPR000009">
    <property type="entry name" value="PP2A_PR55"/>
</dbReference>
<dbReference type="AlphaFoldDB" id="A0A392Q4W8"/>
<dbReference type="EMBL" id="LXQA010113509">
    <property type="protein sequence ID" value="MCI19164.1"/>
    <property type="molecule type" value="Genomic_DNA"/>
</dbReference>
<evidence type="ECO:0000256" key="2">
    <source>
        <dbReference type="ARBA" id="ARBA00022737"/>
    </source>
</evidence>
<dbReference type="GO" id="GO:0000159">
    <property type="term" value="C:protein phosphatase type 2A complex"/>
    <property type="evidence" value="ECO:0007669"/>
    <property type="project" value="InterPro"/>
</dbReference>
<keyword evidence="2" id="KW-0677">Repeat</keyword>
<evidence type="ECO:0000313" key="4">
    <source>
        <dbReference type="Proteomes" id="UP000265520"/>
    </source>
</evidence>
<evidence type="ECO:0000256" key="1">
    <source>
        <dbReference type="ARBA" id="ARBA00022574"/>
    </source>
</evidence>
<sequence>DIISAIEFDKSGDHLATGDRGGRVVLFERTDTKDHGESRRDSERMDYSLGRHPEFRYKTEFQSHEPEVIIIFSVMLHEHPMP</sequence>
<proteinExistence type="predicted"/>
<keyword evidence="4" id="KW-1185">Reference proteome</keyword>
<dbReference type="PRINTS" id="PR00600">
    <property type="entry name" value="PP2APR55"/>
</dbReference>
<dbReference type="Proteomes" id="UP000265520">
    <property type="component" value="Unassembled WGS sequence"/>
</dbReference>
<accession>A0A392Q4W8</accession>